<organism evidence="2 4">
    <name type="scientific">Crassostrea virginica</name>
    <name type="common">Eastern oyster</name>
    <dbReference type="NCBI Taxonomy" id="6565"/>
    <lineage>
        <taxon>Eukaryota</taxon>
        <taxon>Metazoa</taxon>
        <taxon>Spiralia</taxon>
        <taxon>Lophotrochozoa</taxon>
        <taxon>Mollusca</taxon>
        <taxon>Bivalvia</taxon>
        <taxon>Autobranchia</taxon>
        <taxon>Pteriomorphia</taxon>
        <taxon>Ostreida</taxon>
        <taxon>Ostreoidea</taxon>
        <taxon>Ostreidae</taxon>
        <taxon>Crassostrea</taxon>
    </lineage>
</organism>
<dbReference type="KEGG" id="cvn:111127366"/>
<evidence type="ECO:0000313" key="2">
    <source>
        <dbReference type="Proteomes" id="UP000694844"/>
    </source>
</evidence>
<dbReference type="Proteomes" id="UP000694844">
    <property type="component" value="Chromosome 3"/>
</dbReference>
<dbReference type="RefSeq" id="XP_022328219.1">
    <property type="nucleotide sequence ID" value="XM_022472511.1"/>
</dbReference>
<gene>
    <name evidence="3 4 5" type="primary">LOC111127366</name>
</gene>
<evidence type="ECO:0000256" key="1">
    <source>
        <dbReference type="SAM" id="SignalP"/>
    </source>
</evidence>
<feature type="chain" id="PRO_5044666327" evidence="1">
    <location>
        <begin position="26"/>
        <end position="161"/>
    </location>
</feature>
<feature type="signal peptide" evidence="1">
    <location>
        <begin position="1"/>
        <end position="25"/>
    </location>
</feature>
<reference evidence="3 4" key="1">
    <citation type="submission" date="2025-04" db="UniProtKB">
        <authorList>
            <consortium name="RefSeq"/>
        </authorList>
    </citation>
    <scope>IDENTIFICATION</scope>
    <source>
        <tissue evidence="3 4">Whole sample</tissue>
    </source>
</reference>
<sequence>MHVNIMGGPLLALSLLTVLIQRTSAIFIDDVRFPSSLSSEGLSENNLPTNKRYAMLSYNFGSNRGSNRRYSPSYSQTRRNVYPSQQYRYSSYWRRPWESLPDYHCYRKRCNTSNDCCLRHNICDPYVKVCHDCWQGYRCQTSNDCCSRYPYCHPVKKECYK</sequence>
<evidence type="ECO:0000313" key="3">
    <source>
        <dbReference type="RefSeq" id="XP_022328219.1"/>
    </source>
</evidence>
<evidence type="ECO:0000313" key="5">
    <source>
        <dbReference type="RefSeq" id="XP_022328222.1"/>
    </source>
</evidence>
<dbReference type="RefSeq" id="XP_022328221.1">
    <property type="nucleotide sequence ID" value="XM_022472513.1"/>
</dbReference>
<evidence type="ECO:0000313" key="4">
    <source>
        <dbReference type="RefSeq" id="XP_022328221.1"/>
    </source>
</evidence>
<protein>
    <submittedName>
        <fullName evidence="3 4">Uncharacterized protein LOC111127366</fullName>
    </submittedName>
</protein>
<dbReference type="RefSeq" id="XP_022328222.1">
    <property type="nucleotide sequence ID" value="XM_022472514.1"/>
</dbReference>
<dbReference type="GeneID" id="111127366"/>
<dbReference type="OrthoDB" id="6105034at2759"/>
<keyword evidence="2" id="KW-1185">Reference proteome</keyword>
<dbReference type="AlphaFoldDB" id="A0A8B8DMJ7"/>
<proteinExistence type="predicted"/>
<accession>A0A8B8DMJ7</accession>
<keyword evidence="1" id="KW-0732">Signal</keyword>
<name>A0A8B8DMJ7_CRAVI</name>